<comment type="function">
    <text evidence="8">Catalyzes the removal of elemental sulfur and selenium atoms from L-cysteine, L-cystine, L-selenocysteine, and L-selenocystine to produce L-alanine.</text>
</comment>
<feature type="domain" description="Aminotransferase class V" evidence="9">
    <location>
        <begin position="22"/>
        <end position="389"/>
    </location>
</feature>
<dbReference type="GO" id="GO:0031071">
    <property type="term" value="F:cysteine desulfurase activity"/>
    <property type="evidence" value="ECO:0007669"/>
    <property type="project" value="UniProtKB-UniRule"/>
</dbReference>
<keyword evidence="5 8" id="KW-0663">Pyridoxal phosphate</keyword>
<dbReference type="PIRSF" id="PIRSF005572">
    <property type="entry name" value="NifS"/>
    <property type="match status" value="1"/>
</dbReference>
<dbReference type="InterPro" id="IPR015421">
    <property type="entry name" value="PyrdxlP-dep_Trfase_major"/>
</dbReference>
<evidence type="ECO:0000256" key="3">
    <source>
        <dbReference type="ARBA" id="ARBA00012239"/>
    </source>
</evidence>
<dbReference type="Proteomes" id="UP000178186">
    <property type="component" value="Unassembled WGS sequence"/>
</dbReference>
<dbReference type="InterPro" id="IPR000192">
    <property type="entry name" value="Aminotrans_V_dom"/>
</dbReference>
<keyword evidence="4 8" id="KW-0808">Transferase</keyword>
<proteinExistence type="inferred from homology"/>
<dbReference type="NCBIfam" id="TIGR01979">
    <property type="entry name" value="sufS"/>
    <property type="match status" value="1"/>
</dbReference>
<evidence type="ECO:0000256" key="6">
    <source>
        <dbReference type="ARBA" id="ARBA00050776"/>
    </source>
</evidence>
<dbReference type="Pfam" id="PF00266">
    <property type="entry name" value="Aminotran_5"/>
    <property type="match status" value="1"/>
</dbReference>
<dbReference type="Gene3D" id="3.40.640.10">
    <property type="entry name" value="Type I PLP-dependent aspartate aminotransferase-like (Major domain)"/>
    <property type="match status" value="1"/>
</dbReference>
<comment type="caution">
    <text evidence="10">The sequence shown here is derived from an EMBL/GenBank/DDBJ whole genome shotgun (WGS) entry which is preliminary data.</text>
</comment>
<dbReference type="Gene3D" id="3.90.1150.10">
    <property type="entry name" value="Aspartate Aminotransferase, domain 1"/>
    <property type="match status" value="1"/>
</dbReference>
<organism evidence="10 11">
    <name type="scientific">Candidatus Ryanbacteria bacterium RIFCSPLOWO2_02_FULL_45_11c</name>
    <dbReference type="NCBI Taxonomy" id="1802128"/>
    <lineage>
        <taxon>Bacteria</taxon>
        <taxon>Candidatus Ryaniibacteriota</taxon>
    </lineage>
</organism>
<dbReference type="SUPFAM" id="SSF53383">
    <property type="entry name" value="PLP-dependent transferases"/>
    <property type="match status" value="1"/>
</dbReference>
<comment type="catalytic activity">
    <reaction evidence="6 8">
        <text>(sulfur carrier)-H + L-cysteine = (sulfur carrier)-SH + L-alanine</text>
        <dbReference type="Rhea" id="RHEA:43892"/>
        <dbReference type="Rhea" id="RHEA-COMP:14737"/>
        <dbReference type="Rhea" id="RHEA-COMP:14739"/>
        <dbReference type="ChEBI" id="CHEBI:29917"/>
        <dbReference type="ChEBI" id="CHEBI:35235"/>
        <dbReference type="ChEBI" id="CHEBI:57972"/>
        <dbReference type="ChEBI" id="CHEBI:64428"/>
        <dbReference type="EC" id="2.8.1.7"/>
    </reaction>
</comment>
<dbReference type="PROSITE" id="PS00595">
    <property type="entry name" value="AA_TRANSFER_CLASS_5"/>
    <property type="match status" value="1"/>
</dbReference>
<dbReference type="InterPro" id="IPR020578">
    <property type="entry name" value="Aminotrans_V_PyrdxlP_BS"/>
</dbReference>
<dbReference type="AlphaFoldDB" id="A0A1G2GXB8"/>
<sequence>MKKDIKNDFPIFKAQSGERPFVFLDNAAVSQMPQVVIDAVSEFYGTYKANVHSGIYSIGVRAVEAYEGARHKVAAFIGANDNEIVFTSGTTASLNMTSCMLEPRLKAGDEIMVSAMEHHSNFIPWQELAKRTNAVFTMLPLEKDGSLSLHMMRAMIGPRTKIIAVTHISHATGAVNDVREICRMAHEAGAFCVVDAAQSAPHAPINVREIDCDFLAFSGQKMLGPTGTGVLYGKEEHLRKIDPVVFGGGMIREVSADASTWADVPHKFEAGTPHVAGVIGLGAAISYIEGIGRKEIMAHERKLASLTRRALGAMPGVCLYGPENETAGIVSFTVEGTHAHDVAEILSRENIAVRAGHHCALPLMNHFGIAGTIRASFYLYNTPQDVEQFIQGVKKALDFFHTSSSQK</sequence>
<evidence type="ECO:0000256" key="5">
    <source>
        <dbReference type="ARBA" id="ARBA00022898"/>
    </source>
</evidence>
<evidence type="ECO:0000256" key="7">
    <source>
        <dbReference type="RuleBase" id="RU004504"/>
    </source>
</evidence>
<dbReference type="GO" id="GO:0006534">
    <property type="term" value="P:cysteine metabolic process"/>
    <property type="evidence" value="ECO:0007669"/>
    <property type="project" value="UniProtKB-UniRule"/>
</dbReference>
<gene>
    <name evidence="10" type="ORF">A3H64_00300</name>
</gene>
<dbReference type="STRING" id="1802128.A3H64_00300"/>
<evidence type="ECO:0000256" key="8">
    <source>
        <dbReference type="RuleBase" id="RU004506"/>
    </source>
</evidence>
<dbReference type="GO" id="GO:0030170">
    <property type="term" value="F:pyridoxal phosphate binding"/>
    <property type="evidence" value="ECO:0007669"/>
    <property type="project" value="UniProtKB-UniRule"/>
</dbReference>
<comment type="similarity">
    <text evidence="2 8">Belongs to the class-V pyridoxal-phosphate-dependent aminotransferase family. Csd subfamily.</text>
</comment>
<dbReference type="InterPro" id="IPR015424">
    <property type="entry name" value="PyrdxlP-dep_Trfase"/>
</dbReference>
<reference evidence="10 11" key="1">
    <citation type="journal article" date="2016" name="Nat. Commun.">
        <title>Thousands of microbial genomes shed light on interconnected biogeochemical processes in an aquifer system.</title>
        <authorList>
            <person name="Anantharaman K."/>
            <person name="Brown C.T."/>
            <person name="Hug L.A."/>
            <person name="Sharon I."/>
            <person name="Castelle C.J."/>
            <person name="Probst A.J."/>
            <person name="Thomas B.C."/>
            <person name="Singh A."/>
            <person name="Wilkins M.J."/>
            <person name="Karaoz U."/>
            <person name="Brodie E.L."/>
            <person name="Williams K.H."/>
            <person name="Hubbard S.S."/>
            <person name="Banfield J.F."/>
        </authorList>
    </citation>
    <scope>NUCLEOTIDE SEQUENCE [LARGE SCALE GENOMIC DNA]</scope>
</reference>
<dbReference type="CDD" id="cd06453">
    <property type="entry name" value="SufS_like"/>
    <property type="match status" value="1"/>
</dbReference>
<dbReference type="InterPro" id="IPR016454">
    <property type="entry name" value="Cysteine_dSase"/>
</dbReference>
<name>A0A1G2GXB8_9BACT</name>
<dbReference type="InterPro" id="IPR015422">
    <property type="entry name" value="PyrdxlP-dep_Trfase_small"/>
</dbReference>
<evidence type="ECO:0000256" key="1">
    <source>
        <dbReference type="ARBA" id="ARBA00001933"/>
    </source>
</evidence>
<evidence type="ECO:0000256" key="2">
    <source>
        <dbReference type="ARBA" id="ARBA00010447"/>
    </source>
</evidence>
<evidence type="ECO:0000259" key="9">
    <source>
        <dbReference type="Pfam" id="PF00266"/>
    </source>
</evidence>
<evidence type="ECO:0000313" key="10">
    <source>
        <dbReference type="EMBL" id="OGZ54857.1"/>
    </source>
</evidence>
<dbReference type="InterPro" id="IPR010970">
    <property type="entry name" value="Cys_dSase_SufS"/>
</dbReference>
<accession>A0A1G2GXB8</accession>
<evidence type="ECO:0000256" key="4">
    <source>
        <dbReference type="ARBA" id="ARBA00022679"/>
    </source>
</evidence>
<protein>
    <recommendedName>
        <fullName evidence="3 8">Cysteine desulfurase</fullName>
        <ecNumber evidence="3 8">2.8.1.7</ecNumber>
    </recommendedName>
</protein>
<evidence type="ECO:0000313" key="11">
    <source>
        <dbReference type="Proteomes" id="UP000178186"/>
    </source>
</evidence>
<dbReference type="EC" id="2.8.1.7" evidence="3 8"/>
<dbReference type="PANTHER" id="PTHR43586:SF8">
    <property type="entry name" value="CYSTEINE DESULFURASE 1, CHLOROPLASTIC"/>
    <property type="match status" value="1"/>
</dbReference>
<dbReference type="EMBL" id="MHNY01000037">
    <property type="protein sequence ID" value="OGZ54857.1"/>
    <property type="molecule type" value="Genomic_DNA"/>
</dbReference>
<comment type="cofactor">
    <cofactor evidence="1 7">
        <name>pyridoxal 5'-phosphate</name>
        <dbReference type="ChEBI" id="CHEBI:597326"/>
    </cofactor>
</comment>
<dbReference type="PANTHER" id="PTHR43586">
    <property type="entry name" value="CYSTEINE DESULFURASE"/>
    <property type="match status" value="1"/>
</dbReference>